<organism evidence="1 2">
    <name type="scientific">Chryseobacterium viscerum</name>
    <dbReference type="NCBI Taxonomy" id="1037377"/>
    <lineage>
        <taxon>Bacteria</taxon>
        <taxon>Pseudomonadati</taxon>
        <taxon>Bacteroidota</taxon>
        <taxon>Flavobacteriia</taxon>
        <taxon>Flavobacteriales</taxon>
        <taxon>Weeksellaceae</taxon>
        <taxon>Chryseobacterium group</taxon>
        <taxon>Chryseobacterium</taxon>
    </lineage>
</organism>
<reference evidence="1 2" key="1">
    <citation type="journal article" date="2019" name="Stand. Genomic Sci.">
        <title>Draft Whole-Genome Sequence of a Novel Chryseobacterium viscerum Strain Isolated from Fresh Water at Dripping Springs, New Mexico.</title>
        <authorList>
            <person name="Kyndt J.A."/>
            <person name="Moore T.C."/>
        </authorList>
    </citation>
    <scope>NUCLEOTIDE SEQUENCE [LARGE SCALE GENOMIC DNA]</scope>
    <source>
        <strain evidence="1 2">DPS</strain>
    </source>
</reference>
<evidence type="ECO:0000313" key="2">
    <source>
        <dbReference type="Proteomes" id="UP000326384"/>
    </source>
</evidence>
<dbReference type="EMBL" id="VTPV01000002">
    <property type="protein sequence ID" value="KAB1231991.1"/>
    <property type="molecule type" value="Genomic_DNA"/>
</dbReference>
<proteinExistence type="predicted"/>
<gene>
    <name evidence="1" type="ORF">F8D52_04975</name>
</gene>
<evidence type="ECO:0008006" key="3">
    <source>
        <dbReference type="Google" id="ProtNLM"/>
    </source>
</evidence>
<protein>
    <recommendedName>
        <fullName evidence="3">DUF1828 domain-containing protein</fullName>
    </recommendedName>
</protein>
<keyword evidence="2" id="KW-1185">Reference proteome</keyword>
<accession>A0A5N4BUB6</accession>
<comment type="caution">
    <text evidence="1">The sequence shown here is derived from an EMBL/GenBank/DDBJ whole genome shotgun (WGS) entry which is preliminary data.</text>
</comment>
<dbReference type="Proteomes" id="UP000326384">
    <property type="component" value="Unassembled WGS sequence"/>
</dbReference>
<evidence type="ECO:0000313" key="1">
    <source>
        <dbReference type="EMBL" id="KAB1231991.1"/>
    </source>
</evidence>
<name>A0A5N4BUB6_9FLAO</name>
<dbReference type="RefSeq" id="WP_152289151.1">
    <property type="nucleotide sequence ID" value="NZ_VTPV01000002.1"/>
</dbReference>
<sequence>MENNMYTPENYFNLSLVKKLMPEFSWPDKYSLEEDADGVSIIFPNSEIYIKDGYENDVSFVLLSYKGKDCYIDMYTALKMFVKGYENNPKVFDSLNLQNDNSVYASKQATESNIRDILKILNKHFKNFISGHVKDLNSL</sequence>